<gene>
    <name evidence="3" type="ORF">M8C21_028662</name>
</gene>
<dbReference type="InterPro" id="IPR006461">
    <property type="entry name" value="PLAC_motif_containing"/>
</dbReference>
<dbReference type="Proteomes" id="UP001206925">
    <property type="component" value="Unassembled WGS sequence"/>
</dbReference>
<dbReference type="PANTHER" id="PTHR15907">
    <property type="entry name" value="DUF614 FAMILY PROTEIN-RELATED"/>
    <property type="match status" value="1"/>
</dbReference>
<sequence>MNSSSPKDNKDKAPQPTNDAQPATAAPPSTASESDSGKAEKGPSSQQPSEQPVVPVPPQLVMYPTWSTGLFECCDDIPTLLITCFAPCVTFGQVAEMVDRGQNSCGLYAMLHAGILYLTGCGCLLSAYYRIKMTQLYNLPNDPLINILVHLICEPCALCQEYRELQARGFNMKLGVGWRNQSLEIQQTGGLMVAPKVPGGMTR</sequence>
<feature type="compositionally biased region" description="Low complexity" evidence="1">
    <location>
        <begin position="43"/>
        <end position="53"/>
    </location>
</feature>
<evidence type="ECO:0000256" key="1">
    <source>
        <dbReference type="SAM" id="MobiDB-lite"/>
    </source>
</evidence>
<feature type="region of interest" description="Disordered" evidence="1">
    <location>
        <begin position="1"/>
        <end position="56"/>
    </location>
</feature>
<keyword evidence="4" id="KW-1185">Reference proteome</keyword>
<evidence type="ECO:0008006" key="5">
    <source>
        <dbReference type="Google" id="ProtNLM"/>
    </source>
</evidence>
<name>A0AAD5G5X0_AMBAR</name>
<evidence type="ECO:0000313" key="3">
    <source>
        <dbReference type="EMBL" id="KAI7728623.1"/>
    </source>
</evidence>
<feature type="compositionally biased region" description="Low complexity" evidence="1">
    <location>
        <begin position="22"/>
        <end position="32"/>
    </location>
</feature>
<keyword evidence="2" id="KW-0472">Membrane</keyword>
<evidence type="ECO:0000313" key="4">
    <source>
        <dbReference type="Proteomes" id="UP001206925"/>
    </source>
</evidence>
<keyword evidence="2" id="KW-1133">Transmembrane helix</keyword>
<evidence type="ECO:0000256" key="2">
    <source>
        <dbReference type="SAM" id="Phobius"/>
    </source>
</evidence>
<comment type="caution">
    <text evidence="3">The sequence shown here is derived from an EMBL/GenBank/DDBJ whole genome shotgun (WGS) entry which is preliminary data.</text>
</comment>
<feature type="transmembrane region" description="Helical" evidence="2">
    <location>
        <begin position="107"/>
        <end position="129"/>
    </location>
</feature>
<keyword evidence="2" id="KW-0812">Transmembrane</keyword>
<reference evidence="3" key="1">
    <citation type="submission" date="2022-06" db="EMBL/GenBank/DDBJ databases">
        <title>Uncovering the hologenomic basis of an extraordinary plant invasion.</title>
        <authorList>
            <person name="Bieker V.C."/>
            <person name="Martin M.D."/>
            <person name="Gilbert T."/>
            <person name="Hodgins K."/>
            <person name="Battlay P."/>
            <person name="Petersen B."/>
            <person name="Wilson J."/>
        </authorList>
    </citation>
    <scope>NUCLEOTIDE SEQUENCE</scope>
    <source>
        <strain evidence="3">AA19_3_7</strain>
        <tissue evidence="3">Leaf</tissue>
    </source>
</reference>
<organism evidence="3 4">
    <name type="scientific">Ambrosia artemisiifolia</name>
    <name type="common">Common ragweed</name>
    <dbReference type="NCBI Taxonomy" id="4212"/>
    <lineage>
        <taxon>Eukaryota</taxon>
        <taxon>Viridiplantae</taxon>
        <taxon>Streptophyta</taxon>
        <taxon>Embryophyta</taxon>
        <taxon>Tracheophyta</taxon>
        <taxon>Spermatophyta</taxon>
        <taxon>Magnoliopsida</taxon>
        <taxon>eudicotyledons</taxon>
        <taxon>Gunneridae</taxon>
        <taxon>Pentapetalae</taxon>
        <taxon>asterids</taxon>
        <taxon>campanulids</taxon>
        <taxon>Asterales</taxon>
        <taxon>Asteraceae</taxon>
        <taxon>Asteroideae</taxon>
        <taxon>Heliantheae alliance</taxon>
        <taxon>Heliantheae</taxon>
        <taxon>Ambrosia</taxon>
    </lineage>
</organism>
<protein>
    <recommendedName>
        <fullName evidence="5">PLAC8 motif-containing protein</fullName>
    </recommendedName>
</protein>
<proteinExistence type="predicted"/>
<dbReference type="NCBIfam" id="TIGR01571">
    <property type="entry name" value="A_thal_Cys_rich"/>
    <property type="match status" value="1"/>
</dbReference>
<dbReference type="Pfam" id="PF04749">
    <property type="entry name" value="PLAC8"/>
    <property type="match status" value="1"/>
</dbReference>
<dbReference type="AlphaFoldDB" id="A0AAD5G5X0"/>
<dbReference type="EMBL" id="JAMZMK010011181">
    <property type="protein sequence ID" value="KAI7728623.1"/>
    <property type="molecule type" value="Genomic_DNA"/>
</dbReference>
<accession>A0AAD5G5X0</accession>